<organism evidence="1 2">
    <name type="scientific">Lithospermum erythrorhizon</name>
    <name type="common">Purple gromwell</name>
    <name type="synonym">Lithospermum officinale var. erythrorhizon</name>
    <dbReference type="NCBI Taxonomy" id="34254"/>
    <lineage>
        <taxon>Eukaryota</taxon>
        <taxon>Viridiplantae</taxon>
        <taxon>Streptophyta</taxon>
        <taxon>Embryophyta</taxon>
        <taxon>Tracheophyta</taxon>
        <taxon>Spermatophyta</taxon>
        <taxon>Magnoliopsida</taxon>
        <taxon>eudicotyledons</taxon>
        <taxon>Gunneridae</taxon>
        <taxon>Pentapetalae</taxon>
        <taxon>asterids</taxon>
        <taxon>lamiids</taxon>
        <taxon>Boraginales</taxon>
        <taxon>Boraginaceae</taxon>
        <taxon>Boraginoideae</taxon>
        <taxon>Lithospermeae</taxon>
        <taxon>Lithospermum</taxon>
    </lineage>
</organism>
<dbReference type="PANTHER" id="PTHR46890:SF48">
    <property type="entry name" value="RNA-DIRECTED DNA POLYMERASE"/>
    <property type="match status" value="1"/>
</dbReference>
<dbReference type="AlphaFoldDB" id="A0AAV3PL18"/>
<protein>
    <recommendedName>
        <fullName evidence="3">Reverse transcriptase domain-containing protein</fullName>
    </recommendedName>
</protein>
<evidence type="ECO:0008006" key="3">
    <source>
        <dbReference type="Google" id="ProtNLM"/>
    </source>
</evidence>
<dbReference type="Proteomes" id="UP001454036">
    <property type="component" value="Unassembled WGS sequence"/>
</dbReference>
<reference evidence="1 2" key="1">
    <citation type="submission" date="2024-01" db="EMBL/GenBank/DDBJ databases">
        <title>The complete chloroplast genome sequence of Lithospermum erythrorhizon: insights into the phylogenetic relationship among Boraginaceae species and the maternal lineages of purple gromwells.</title>
        <authorList>
            <person name="Okada T."/>
            <person name="Watanabe K."/>
        </authorList>
    </citation>
    <scope>NUCLEOTIDE SEQUENCE [LARGE SCALE GENOMIC DNA]</scope>
</reference>
<evidence type="ECO:0000313" key="2">
    <source>
        <dbReference type="Proteomes" id="UP001454036"/>
    </source>
</evidence>
<dbReference type="EMBL" id="BAABME010001962">
    <property type="protein sequence ID" value="GAA0152319.1"/>
    <property type="molecule type" value="Genomic_DNA"/>
</dbReference>
<dbReference type="PANTHER" id="PTHR46890">
    <property type="entry name" value="NON-LTR RETROLELEMENT REVERSE TRANSCRIPTASE-LIKE PROTEIN-RELATED"/>
    <property type="match status" value="1"/>
</dbReference>
<name>A0AAV3PL18_LITER</name>
<evidence type="ECO:0000313" key="1">
    <source>
        <dbReference type="EMBL" id="GAA0152319.1"/>
    </source>
</evidence>
<accession>A0AAV3PL18</accession>
<comment type="caution">
    <text evidence="1">The sequence shown here is derived from an EMBL/GenBank/DDBJ whole genome shotgun (WGS) entry which is preliminary data.</text>
</comment>
<sequence>MLYVESVTYSLLINGEQVGYIKPGRGLRHDDLLSPYLFIVCTEGLISLLKGVCARGELYGLRMGNGLKPLSHLMFADDILLLSKASVEEAHTIKRILCLYEQWSRQRVSVQKSTIVFSPNVDVQGYYHRDPQYAGSFHPWQVPRYIYILSRILEP</sequence>
<gene>
    <name evidence="1" type="ORF">LIER_10830</name>
</gene>
<dbReference type="InterPro" id="IPR052343">
    <property type="entry name" value="Retrotransposon-Effector_Assoc"/>
</dbReference>
<proteinExistence type="predicted"/>
<keyword evidence="2" id="KW-1185">Reference proteome</keyword>